<dbReference type="GO" id="GO:0009507">
    <property type="term" value="C:chloroplast"/>
    <property type="evidence" value="ECO:0007669"/>
    <property type="project" value="TreeGrafter"/>
</dbReference>
<protein>
    <recommendedName>
        <fullName evidence="1">AB hydrolase-1 domain-containing protein</fullName>
    </recommendedName>
</protein>
<dbReference type="Pfam" id="PF12697">
    <property type="entry name" value="Abhydrolase_6"/>
    <property type="match status" value="1"/>
</dbReference>
<keyword evidence="3" id="KW-1185">Reference proteome</keyword>
<comment type="caution">
    <text evidence="2">The sequence shown here is derived from an EMBL/GenBank/DDBJ whole genome shotgun (WGS) entry which is preliminary data.</text>
</comment>
<accession>A0A8T0INP7</accession>
<feature type="domain" description="AB hydrolase-1" evidence="1">
    <location>
        <begin position="152"/>
        <end position="384"/>
    </location>
</feature>
<dbReference type="SUPFAM" id="SSF53474">
    <property type="entry name" value="alpha/beta-Hydrolases"/>
    <property type="match status" value="1"/>
</dbReference>
<proteinExistence type="predicted"/>
<dbReference type="InterPro" id="IPR029058">
    <property type="entry name" value="AB_hydrolase_fold"/>
</dbReference>
<dbReference type="PANTHER" id="PTHR47914:SF1">
    <property type="entry name" value="ALPHA_BETA-HYDROLASES SUPERFAMILY PROTEIN"/>
    <property type="match status" value="1"/>
</dbReference>
<evidence type="ECO:0000313" key="2">
    <source>
        <dbReference type="EMBL" id="KAG0584456.1"/>
    </source>
</evidence>
<dbReference type="EMBL" id="CM026423">
    <property type="protein sequence ID" value="KAG0584456.1"/>
    <property type="molecule type" value="Genomic_DNA"/>
</dbReference>
<dbReference type="AlphaFoldDB" id="A0A8T0INP7"/>
<sequence>MAAPGLSASYVRPAPTIACALQNVLRGSKKSLRGVSVVEVGIAPRVVAGNVPSSSQDSSMGPSERMSRRGFYMEQECRGWSMRSSSRRMRVQASAAAVETAESPKLRTGTWTWPHEGNSLNINYVEFGSQGEGGAQETLLLLPTLSDVSTTEEWYAVAEELVAKVGPGKRRAVVVDWPGLGLSDRPALEYTVDVLEKFLVDFVTAANGPLAGVQGESLVVIGGGHAATIAVRAVSKGLIMESRYGLLRGTLRSPGVGWAMYKYLVSSPKNIRMQYLTHVYSDADNVTPAMVENRTALTQRDGARFAPAAFLTGLLDPALTREEFLSMFAQLDGKVPVLVLSTLKAPRRSRAEMEALEGVKGVTKFEKLRGALLPQEEFPEDVAASLAAFLQEV</sequence>
<dbReference type="InterPro" id="IPR000073">
    <property type="entry name" value="AB_hydrolase_1"/>
</dbReference>
<dbReference type="PANTHER" id="PTHR47914">
    <property type="entry name" value="ALPHA/BETA-HYDROLASES SUPERFAMILY PROTEIN"/>
    <property type="match status" value="1"/>
</dbReference>
<name>A0A8T0INP7_CERPU</name>
<reference evidence="2" key="1">
    <citation type="submission" date="2020-06" db="EMBL/GenBank/DDBJ databases">
        <title>WGS assembly of Ceratodon purpureus strain R40.</title>
        <authorList>
            <person name="Carey S.B."/>
            <person name="Jenkins J."/>
            <person name="Shu S."/>
            <person name="Lovell J.T."/>
            <person name="Sreedasyam A."/>
            <person name="Maumus F."/>
            <person name="Tiley G.P."/>
            <person name="Fernandez-Pozo N."/>
            <person name="Barry K."/>
            <person name="Chen C."/>
            <person name="Wang M."/>
            <person name="Lipzen A."/>
            <person name="Daum C."/>
            <person name="Saski C.A."/>
            <person name="Payton A.C."/>
            <person name="Mcbreen J.C."/>
            <person name="Conrad R.E."/>
            <person name="Kollar L.M."/>
            <person name="Olsson S."/>
            <person name="Huttunen S."/>
            <person name="Landis J.B."/>
            <person name="Wickett N.J."/>
            <person name="Johnson M.G."/>
            <person name="Rensing S.A."/>
            <person name="Grimwood J."/>
            <person name="Schmutz J."/>
            <person name="Mcdaniel S.F."/>
        </authorList>
    </citation>
    <scope>NUCLEOTIDE SEQUENCE</scope>
    <source>
        <strain evidence="2">R40</strain>
    </source>
</reference>
<gene>
    <name evidence="2" type="ORF">KC19_3G211100</name>
</gene>
<evidence type="ECO:0000313" key="3">
    <source>
        <dbReference type="Proteomes" id="UP000822688"/>
    </source>
</evidence>
<dbReference type="Gene3D" id="3.40.50.1820">
    <property type="entry name" value="alpha/beta hydrolase"/>
    <property type="match status" value="1"/>
</dbReference>
<dbReference type="Proteomes" id="UP000822688">
    <property type="component" value="Chromosome 3"/>
</dbReference>
<evidence type="ECO:0000259" key="1">
    <source>
        <dbReference type="Pfam" id="PF12697"/>
    </source>
</evidence>
<organism evidence="2 3">
    <name type="scientific">Ceratodon purpureus</name>
    <name type="common">Fire moss</name>
    <name type="synonym">Dicranum purpureum</name>
    <dbReference type="NCBI Taxonomy" id="3225"/>
    <lineage>
        <taxon>Eukaryota</taxon>
        <taxon>Viridiplantae</taxon>
        <taxon>Streptophyta</taxon>
        <taxon>Embryophyta</taxon>
        <taxon>Bryophyta</taxon>
        <taxon>Bryophytina</taxon>
        <taxon>Bryopsida</taxon>
        <taxon>Dicranidae</taxon>
        <taxon>Pseudoditrichales</taxon>
        <taxon>Ditrichaceae</taxon>
        <taxon>Ceratodon</taxon>
    </lineage>
</organism>